<feature type="coiled-coil region" evidence="1">
    <location>
        <begin position="272"/>
        <end position="299"/>
    </location>
</feature>
<evidence type="ECO:0000313" key="5">
    <source>
        <dbReference type="Proteomes" id="UP000198940"/>
    </source>
</evidence>
<name>A0A1M7CXZ9_9FLAO</name>
<sequence length="300" mass="33574">MKQMIFVLTLFCFSSRLASQDQVVNGKLTVSDKLVIDNEVNFPAEGSISETSLGNYILTNNSTSRSLRLGVSNDWYTRGEIEIENNNSPSSSIFFKTANANGGTNIRMKIAGNGRVGIGTTSPEALLDVKGSLSILNGAERLLWSSKHVGASDHRSYLAPRMSDDSAWDWNQEFGYHFFHRAWYFNGNVGIGTASPDAKLAVNGNIHAKEVKVDLTGWPDYVFTSDYDFPTLKEVEKHIKEKGHLINIPSAKEVEENGIELGVMNKLLLEKIEELTLYILEQEKRIKKLEKTMEQLAHRD</sequence>
<gene>
    <name evidence="2" type="ORF">SAMN04487891_1202</name>
    <name evidence="3" type="ORF">SAMN05216293_4140</name>
</gene>
<dbReference type="EMBL" id="FRAT01000018">
    <property type="protein sequence ID" value="SHL72114.1"/>
    <property type="molecule type" value="Genomic_DNA"/>
</dbReference>
<keyword evidence="5" id="KW-1185">Reference proteome</keyword>
<dbReference type="Proteomes" id="UP000184031">
    <property type="component" value="Unassembled WGS sequence"/>
</dbReference>
<comment type="caution">
    <text evidence="3">The sequence shown here is derived from an EMBL/GenBank/DDBJ whole genome shotgun (WGS) entry which is preliminary data.</text>
</comment>
<protein>
    <recommendedName>
        <fullName evidence="6">Chaperone of endosialidase</fullName>
    </recommendedName>
</protein>
<dbReference type="AlphaFoldDB" id="A0A1M7CXZ9"/>
<reference evidence="3 4" key="1">
    <citation type="submission" date="2016-11" db="EMBL/GenBank/DDBJ databases">
        <authorList>
            <person name="Varghese N."/>
            <person name="Submissions S."/>
        </authorList>
    </citation>
    <scope>NUCLEOTIDE SEQUENCE [LARGE SCALE GENOMIC DNA]</scope>
    <source>
        <strain evidence="3 4">CGMCC 1.12174</strain>
        <strain evidence="2 5">DSM 26351</strain>
    </source>
</reference>
<organism evidence="3 4">
    <name type="scientific">Flagellimonas taeanensis</name>
    <dbReference type="NCBI Taxonomy" id="1005926"/>
    <lineage>
        <taxon>Bacteria</taxon>
        <taxon>Pseudomonadati</taxon>
        <taxon>Bacteroidota</taxon>
        <taxon>Flavobacteriia</taxon>
        <taxon>Flavobacteriales</taxon>
        <taxon>Flavobacteriaceae</taxon>
        <taxon>Flagellimonas</taxon>
    </lineage>
</organism>
<dbReference type="STRING" id="1055723.SAMN05216293_4140"/>
<evidence type="ECO:0000256" key="1">
    <source>
        <dbReference type="SAM" id="Coils"/>
    </source>
</evidence>
<keyword evidence="1" id="KW-0175">Coiled coil</keyword>
<evidence type="ECO:0008006" key="6">
    <source>
        <dbReference type="Google" id="ProtNLM"/>
    </source>
</evidence>
<dbReference type="Proteomes" id="UP000198940">
    <property type="component" value="Unassembled WGS sequence"/>
</dbReference>
<accession>A0A1M7CXZ9</accession>
<evidence type="ECO:0000313" key="2">
    <source>
        <dbReference type="EMBL" id="SFC66612.1"/>
    </source>
</evidence>
<dbReference type="RefSeq" id="WP_072883105.1">
    <property type="nucleotide sequence ID" value="NZ_FOKU01000020.1"/>
</dbReference>
<evidence type="ECO:0000313" key="4">
    <source>
        <dbReference type="Proteomes" id="UP000184031"/>
    </source>
</evidence>
<dbReference type="EMBL" id="FOKU01000020">
    <property type="protein sequence ID" value="SFC66612.1"/>
    <property type="molecule type" value="Genomic_DNA"/>
</dbReference>
<dbReference type="OrthoDB" id="769954at2"/>
<proteinExistence type="predicted"/>
<evidence type="ECO:0000313" key="3">
    <source>
        <dbReference type="EMBL" id="SHL72114.1"/>
    </source>
</evidence>